<organism evidence="2 3">
    <name type="scientific">Dibothriocephalus latus</name>
    <name type="common">Fish tapeworm</name>
    <name type="synonym">Diphyllobothrium latum</name>
    <dbReference type="NCBI Taxonomy" id="60516"/>
    <lineage>
        <taxon>Eukaryota</taxon>
        <taxon>Metazoa</taxon>
        <taxon>Spiralia</taxon>
        <taxon>Lophotrochozoa</taxon>
        <taxon>Platyhelminthes</taxon>
        <taxon>Cestoda</taxon>
        <taxon>Eucestoda</taxon>
        <taxon>Diphyllobothriidea</taxon>
        <taxon>Diphyllobothriidae</taxon>
        <taxon>Dibothriocephalus</taxon>
    </lineage>
</organism>
<accession>A0A3P7MSK2</accession>
<name>A0A3P7MSK2_DIBLA</name>
<dbReference type="EMBL" id="UYRU01078969">
    <property type="protein sequence ID" value="VDN29700.1"/>
    <property type="molecule type" value="Genomic_DNA"/>
</dbReference>
<gene>
    <name evidence="2" type="ORF">DILT_LOCUS15412</name>
</gene>
<dbReference type="OrthoDB" id="73788at2759"/>
<reference evidence="2 3" key="1">
    <citation type="submission" date="2018-11" db="EMBL/GenBank/DDBJ databases">
        <authorList>
            <consortium name="Pathogen Informatics"/>
        </authorList>
    </citation>
    <scope>NUCLEOTIDE SEQUENCE [LARGE SCALE GENOMIC DNA]</scope>
</reference>
<dbReference type="AlphaFoldDB" id="A0A3P7MSK2"/>
<evidence type="ECO:0000256" key="1">
    <source>
        <dbReference type="SAM" id="MobiDB-lite"/>
    </source>
</evidence>
<protein>
    <submittedName>
        <fullName evidence="2">Uncharacterized protein</fullName>
    </submittedName>
</protein>
<dbReference type="Proteomes" id="UP000281553">
    <property type="component" value="Unassembled WGS sequence"/>
</dbReference>
<keyword evidence="3" id="KW-1185">Reference proteome</keyword>
<feature type="compositionally biased region" description="Low complexity" evidence="1">
    <location>
        <begin position="137"/>
        <end position="149"/>
    </location>
</feature>
<proteinExistence type="predicted"/>
<feature type="region of interest" description="Disordered" evidence="1">
    <location>
        <begin position="74"/>
        <end position="199"/>
    </location>
</feature>
<sequence>MYSALKVDCRMLKIRTYFLRSPFATILCISLESVSVVNELCHSIMPLNNPLDEYTVRARIRATLRLLEEVADGEPATPTSLARTPVASDFTFKKPKDVTPEPEETPAHQTTSPKPDSELPPPKPTPSVAEPQEKKSGQSSFAASSPASSIVVLNSDDAEEVDEGGQYHPQLPSTESALANQSDQPADGGFPLFYDCLNH</sequence>
<evidence type="ECO:0000313" key="3">
    <source>
        <dbReference type="Proteomes" id="UP000281553"/>
    </source>
</evidence>
<feature type="compositionally biased region" description="Polar residues" evidence="1">
    <location>
        <begin position="171"/>
        <end position="184"/>
    </location>
</feature>
<evidence type="ECO:0000313" key="2">
    <source>
        <dbReference type="EMBL" id="VDN29700.1"/>
    </source>
</evidence>